<name>A0A4Z1G1E9_9HELO</name>
<protein>
    <submittedName>
        <fullName evidence="1">Uncharacterized protein</fullName>
    </submittedName>
</protein>
<accession>A0A4Z1G1E9</accession>
<dbReference type="Proteomes" id="UP000297910">
    <property type="component" value="Unassembled WGS sequence"/>
</dbReference>
<keyword evidence="2" id="KW-1185">Reference proteome</keyword>
<evidence type="ECO:0000313" key="2">
    <source>
        <dbReference type="Proteomes" id="UP000297910"/>
    </source>
</evidence>
<dbReference type="AlphaFoldDB" id="A0A4Z1G1E9"/>
<gene>
    <name evidence="1" type="ORF">BPAE_0032g00050</name>
</gene>
<comment type="caution">
    <text evidence="1">The sequence shown here is derived from an EMBL/GenBank/DDBJ whole genome shotgun (WGS) entry which is preliminary data.</text>
</comment>
<proteinExistence type="predicted"/>
<evidence type="ECO:0000313" key="1">
    <source>
        <dbReference type="EMBL" id="TGO28063.1"/>
    </source>
</evidence>
<reference evidence="1 2" key="1">
    <citation type="submission" date="2017-12" db="EMBL/GenBank/DDBJ databases">
        <title>Comparative genomics of Botrytis spp.</title>
        <authorList>
            <person name="Valero-Jimenez C.A."/>
            <person name="Tapia P."/>
            <person name="Veloso J."/>
            <person name="Silva-Moreno E."/>
            <person name="Staats M."/>
            <person name="Valdes J.H."/>
            <person name="Van Kan J.A.L."/>
        </authorList>
    </citation>
    <scope>NUCLEOTIDE SEQUENCE [LARGE SCALE GENOMIC DNA]</scope>
    <source>
        <strain evidence="1 2">Bp0003</strain>
    </source>
</reference>
<organism evidence="1 2">
    <name type="scientific">Botrytis paeoniae</name>
    <dbReference type="NCBI Taxonomy" id="278948"/>
    <lineage>
        <taxon>Eukaryota</taxon>
        <taxon>Fungi</taxon>
        <taxon>Dikarya</taxon>
        <taxon>Ascomycota</taxon>
        <taxon>Pezizomycotina</taxon>
        <taxon>Leotiomycetes</taxon>
        <taxon>Helotiales</taxon>
        <taxon>Sclerotiniaceae</taxon>
        <taxon>Botrytis</taxon>
    </lineage>
</organism>
<dbReference type="EMBL" id="PQXI01000032">
    <property type="protein sequence ID" value="TGO28063.1"/>
    <property type="molecule type" value="Genomic_DNA"/>
</dbReference>
<sequence>MNEVRYIIAEVQLFEGEINDRSRLFWNKLQNPVNPHEIERMTKAKDAARKVCKHKSEDQWNVPRHSKTHFLNFPRDILNIIFKHALVALPGNVISPNLLATNWKKRYIEPSHKIYITGQDFEPYYSNDGHRPWPYNPSYFENSLLYIQRKTLHDKKGKYVELQRILRSQIDATLLHTCKVFHEIGSTLLYRHNTFHFGMANESMEKSSPSWIGNGHIDLSQANAGSTKVRFPKPSSAKLSSHQFRGGVTTIPSFVSSTTFDYVTQLSLRSYDLKERSKPMNVAGIHAGFSATMTSSRASNITYLSLINSVPECMN</sequence>